<reference evidence="1" key="1">
    <citation type="submission" date="2020-10" db="EMBL/GenBank/DDBJ databases">
        <authorList>
            <person name="Gilroy R."/>
        </authorList>
    </citation>
    <scope>NUCLEOTIDE SEQUENCE</scope>
    <source>
        <strain evidence="1">ChiHile30-977</strain>
    </source>
</reference>
<sequence length="226" mass="24743">MPKFELLLADADGTLLDFHAAEYAALHEACALHDVPLDDERAASYKAINESLWRALERGEVTQQALRTLRFSRFLESLGLERDPERLANAFTDALAMHAEEIEGARAFVAAAAARVPVIVVTNGIASVQRSRFARTPMSRYFSGCVISGEVGFSKPDPRILFKALEMGGVAAERALMLGDEPTSDIAAARAAGVKSCWFNPTGRRNQTPHTPDFEVRALDEVLAWL</sequence>
<dbReference type="Gene3D" id="1.10.150.240">
    <property type="entry name" value="Putative phosphatase, domain 2"/>
    <property type="match status" value="1"/>
</dbReference>
<name>A0A9D1CJK7_9FIRM</name>
<dbReference type="Gene3D" id="3.40.50.1000">
    <property type="entry name" value="HAD superfamily/HAD-like"/>
    <property type="match status" value="1"/>
</dbReference>
<dbReference type="Proteomes" id="UP000886819">
    <property type="component" value="Unassembled WGS sequence"/>
</dbReference>
<accession>A0A9D1CJK7</accession>
<dbReference type="PANTHER" id="PTHR47478">
    <property type="match status" value="1"/>
</dbReference>
<dbReference type="InterPro" id="IPR023214">
    <property type="entry name" value="HAD_sf"/>
</dbReference>
<dbReference type="NCBIfam" id="TIGR01509">
    <property type="entry name" value="HAD-SF-IA-v3"/>
    <property type="match status" value="1"/>
</dbReference>
<gene>
    <name evidence="1" type="ORF">IAA66_10150</name>
</gene>
<dbReference type="SFLD" id="SFLDG01129">
    <property type="entry name" value="C1.5:_HAD__Beta-PGM__Phosphata"/>
    <property type="match status" value="1"/>
</dbReference>
<dbReference type="InterPro" id="IPR023198">
    <property type="entry name" value="PGP-like_dom2"/>
</dbReference>
<dbReference type="InterPro" id="IPR052550">
    <property type="entry name" value="Pyrimidine_5'-ntase_YjjG"/>
</dbReference>
<dbReference type="PANTHER" id="PTHR47478:SF1">
    <property type="entry name" value="PYRIMIDINE 5'-NUCLEOTIDASE YJJG"/>
    <property type="match status" value="1"/>
</dbReference>
<reference evidence="1" key="2">
    <citation type="journal article" date="2021" name="PeerJ">
        <title>Extensive microbial diversity within the chicken gut microbiome revealed by metagenomics and culture.</title>
        <authorList>
            <person name="Gilroy R."/>
            <person name="Ravi A."/>
            <person name="Getino M."/>
            <person name="Pursley I."/>
            <person name="Horton D.L."/>
            <person name="Alikhan N.F."/>
            <person name="Baker D."/>
            <person name="Gharbi K."/>
            <person name="Hall N."/>
            <person name="Watson M."/>
            <person name="Adriaenssens E.M."/>
            <person name="Foster-Nyarko E."/>
            <person name="Jarju S."/>
            <person name="Secka A."/>
            <person name="Antonio M."/>
            <person name="Oren A."/>
            <person name="Chaudhuri R.R."/>
            <person name="La Ragione R."/>
            <person name="Hildebrand F."/>
            <person name="Pallen M.J."/>
        </authorList>
    </citation>
    <scope>NUCLEOTIDE SEQUENCE</scope>
    <source>
        <strain evidence="1">ChiHile30-977</strain>
    </source>
</reference>
<protein>
    <submittedName>
        <fullName evidence="1">Noncanonical pyrimidine nucleotidase, YjjG family</fullName>
    </submittedName>
</protein>
<dbReference type="SFLD" id="SFLDS00003">
    <property type="entry name" value="Haloacid_Dehalogenase"/>
    <property type="match status" value="1"/>
</dbReference>
<proteinExistence type="predicted"/>
<comment type="caution">
    <text evidence="1">The sequence shown here is derived from an EMBL/GenBank/DDBJ whole genome shotgun (WGS) entry which is preliminary data.</text>
</comment>
<evidence type="ECO:0000313" key="1">
    <source>
        <dbReference type="EMBL" id="HIQ63920.1"/>
    </source>
</evidence>
<dbReference type="SFLD" id="SFLDG01135">
    <property type="entry name" value="C1.5.6:_HAD__Beta-PGM__Phospha"/>
    <property type="match status" value="1"/>
</dbReference>
<dbReference type="InterPro" id="IPR006439">
    <property type="entry name" value="HAD-SF_hydro_IA"/>
</dbReference>
<dbReference type="NCBIfam" id="TIGR01549">
    <property type="entry name" value="HAD-SF-IA-v1"/>
    <property type="match status" value="1"/>
</dbReference>
<dbReference type="InterPro" id="IPR011951">
    <property type="entry name" value="HAD-SF_hydro_IA_YjjG/PynA"/>
</dbReference>
<dbReference type="GO" id="GO:0008253">
    <property type="term" value="F:5'-nucleotidase activity"/>
    <property type="evidence" value="ECO:0007669"/>
    <property type="project" value="InterPro"/>
</dbReference>
<dbReference type="SUPFAM" id="SSF56784">
    <property type="entry name" value="HAD-like"/>
    <property type="match status" value="1"/>
</dbReference>
<dbReference type="NCBIfam" id="TIGR02254">
    <property type="entry name" value="YjjG_YfnB"/>
    <property type="match status" value="1"/>
</dbReference>
<organism evidence="1 2">
    <name type="scientific">Candidatus Avichristensenella intestinipullorum</name>
    <dbReference type="NCBI Taxonomy" id="2840693"/>
    <lineage>
        <taxon>Bacteria</taxon>
        <taxon>Bacillati</taxon>
        <taxon>Bacillota</taxon>
        <taxon>Clostridia</taxon>
        <taxon>Candidatus Avichristensenella</taxon>
    </lineage>
</organism>
<dbReference type="InterPro" id="IPR036412">
    <property type="entry name" value="HAD-like_sf"/>
</dbReference>
<dbReference type="AlphaFoldDB" id="A0A9D1CJK7"/>
<dbReference type="PRINTS" id="PR00413">
    <property type="entry name" value="HADHALOGNASE"/>
</dbReference>
<dbReference type="EMBL" id="DVFI01000138">
    <property type="protein sequence ID" value="HIQ63920.1"/>
    <property type="molecule type" value="Genomic_DNA"/>
</dbReference>
<dbReference type="Pfam" id="PF00702">
    <property type="entry name" value="Hydrolase"/>
    <property type="match status" value="1"/>
</dbReference>
<evidence type="ECO:0000313" key="2">
    <source>
        <dbReference type="Proteomes" id="UP000886819"/>
    </source>
</evidence>